<dbReference type="EMBL" id="CP086239">
    <property type="protein sequence ID" value="WAG60774.1"/>
    <property type="molecule type" value="Genomic_DNA"/>
</dbReference>
<protein>
    <submittedName>
        <fullName evidence="2">Type II secretion system GspH family protein</fullName>
    </submittedName>
</protein>
<dbReference type="Pfam" id="PF07963">
    <property type="entry name" value="N_methyl"/>
    <property type="match status" value="1"/>
</dbReference>
<dbReference type="AlphaFoldDB" id="A0AA47I7U0"/>
<keyword evidence="1" id="KW-1133">Transmembrane helix</keyword>
<evidence type="ECO:0000256" key="1">
    <source>
        <dbReference type="SAM" id="Phobius"/>
    </source>
</evidence>
<organism evidence="2 3">
    <name type="scientific">Clostridium estertheticum</name>
    <dbReference type="NCBI Taxonomy" id="238834"/>
    <lineage>
        <taxon>Bacteria</taxon>
        <taxon>Bacillati</taxon>
        <taxon>Bacillota</taxon>
        <taxon>Clostridia</taxon>
        <taxon>Eubacteriales</taxon>
        <taxon>Clostridiaceae</taxon>
        <taxon>Clostridium</taxon>
    </lineage>
</organism>
<dbReference type="Proteomes" id="UP001164733">
    <property type="component" value="Chromosome"/>
</dbReference>
<name>A0AA47I7U0_9CLOT</name>
<proteinExistence type="predicted"/>
<dbReference type="NCBIfam" id="TIGR02532">
    <property type="entry name" value="IV_pilin_GFxxxE"/>
    <property type="match status" value="1"/>
</dbReference>
<dbReference type="RefSeq" id="WP_216119549.1">
    <property type="nucleotide sequence ID" value="NZ_CP086239.1"/>
</dbReference>
<evidence type="ECO:0000313" key="3">
    <source>
        <dbReference type="Proteomes" id="UP001164733"/>
    </source>
</evidence>
<dbReference type="PROSITE" id="PS00409">
    <property type="entry name" value="PROKAR_NTER_METHYL"/>
    <property type="match status" value="1"/>
</dbReference>
<evidence type="ECO:0000313" key="2">
    <source>
        <dbReference type="EMBL" id="WAG60774.1"/>
    </source>
</evidence>
<reference evidence="2" key="1">
    <citation type="submission" date="2021-11" db="EMBL/GenBank/DDBJ databases">
        <title>Clostridia strains as spoilage organisms.</title>
        <authorList>
            <person name="Wambui J."/>
            <person name="Stevens M.J.A."/>
            <person name="Stephan R."/>
        </authorList>
    </citation>
    <scope>NUCLEOTIDE SEQUENCE</scope>
    <source>
        <strain evidence="2">CF009</strain>
    </source>
</reference>
<sequence>MSNNKRKLGFKSGFTLIELIVTIGIMGIVLAMAFSMGDFGDKSFNNGSAKSDIQSNTRLAANYITKELRYSSNAEILTALPATPDSTKKYIYVDNGILKLYYNGHITNIVGDNTNNIITTLQFQIQNLKTVDFNIQETLKNQTFHLNSTILLLNRGNNVLANKTGPVIAYSNGTIINTTPNNDLDTMFSNTITAIDKSTSSTGCVFTGGSINGKMYISTSKAVSFSGGMPINGDLYIDSDQSIDINSNGGHLGNNIVLNTKGTVSMYNSQFPLGNISISASTFNLKDNATITCTDFNVITSNVISSAGAINASGNISMKSPVISLNSRLTYNNMLLNSNSITKSSWESVSGSQAYATSKINYGDKNMNEIGCIVAPLPSNIDVYNDVFDSSLPQIRPVLNSSDYSEINSVANANMLFFSGNKTLDWSFNNYTNLIIVCKGDLTLDSSFNMSQNGKKAIIYCTGNVTANGQLNGIIIAKNISGGNGFAITGLPNNDSIFSIAKTFITKNTQAVTVTN</sequence>
<accession>A0AA47I7U0</accession>
<keyword evidence="1" id="KW-0472">Membrane</keyword>
<dbReference type="InterPro" id="IPR012902">
    <property type="entry name" value="N_methyl_site"/>
</dbReference>
<gene>
    <name evidence="2" type="ORF">LL038_00550</name>
</gene>
<keyword evidence="1" id="KW-0812">Transmembrane</keyword>
<feature type="transmembrane region" description="Helical" evidence="1">
    <location>
        <begin position="12"/>
        <end position="34"/>
    </location>
</feature>